<gene>
    <name evidence="1" type="ORF">ENS41_03130</name>
</gene>
<organism evidence="1">
    <name type="scientific">candidate division WOR-3 bacterium</name>
    <dbReference type="NCBI Taxonomy" id="2052148"/>
    <lineage>
        <taxon>Bacteria</taxon>
        <taxon>Bacteria division WOR-3</taxon>
    </lineage>
</organism>
<proteinExistence type="predicted"/>
<evidence type="ECO:0000313" key="1">
    <source>
        <dbReference type="EMBL" id="HGK27927.1"/>
    </source>
</evidence>
<sequence>MTFALLLSLTAGLFFRDSAAVDAAIRCEPGVETRLLATTTIAVSLVPRLVVSGMAAVAAFDNPGLAGYGVRVLLRPLKQIPVSAAAAITHQQWRDWRTGENRVLGLLSAEPLPGLQISTGMAWRVPVSGDGWASPLRWTSEMPEWNLAYSIRWDFLRRSDWQTAFLVSNLDRLEMSAPQQFPFGLEFSLAVKPRLRLNSHLVASVKGLSGPLVTLGVINARLGVSGDFR</sequence>
<dbReference type="AlphaFoldDB" id="A0A7C4CBT8"/>
<accession>A0A7C4CBT8</accession>
<reference evidence="1" key="1">
    <citation type="journal article" date="2020" name="mSystems">
        <title>Genome- and Community-Level Interaction Insights into Carbon Utilization and Element Cycling Functions of Hydrothermarchaeota in Hydrothermal Sediment.</title>
        <authorList>
            <person name="Zhou Z."/>
            <person name="Liu Y."/>
            <person name="Xu W."/>
            <person name="Pan J."/>
            <person name="Luo Z.H."/>
            <person name="Li M."/>
        </authorList>
    </citation>
    <scope>NUCLEOTIDE SEQUENCE [LARGE SCALE GENOMIC DNA]</scope>
    <source>
        <strain evidence="1">SpSt-488</strain>
    </source>
</reference>
<comment type="caution">
    <text evidence="1">The sequence shown here is derived from an EMBL/GenBank/DDBJ whole genome shotgun (WGS) entry which is preliminary data.</text>
</comment>
<dbReference type="EMBL" id="DSUT01000058">
    <property type="protein sequence ID" value="HGK27927.1"/>
    <property type="molecule type" value="Genomic_DNA"/>
</dbReference>
<protein>
    <submittedName>
        <fullName evidence="1">Uncharacterized protein</fullName>
    </submittedName>
</protein>
<name>A0A7C4CBT8_UNCW3</name>